<dbReference type="EMBL" id="PYSW02000045">
    <property type="protein sequence ID" value="KAG2374503.1"/>
    <property type="molecule type" value="Genomic_DNA"/>
</dbReference>
<feature type="transmembrane region" description="Helical" evidence="8">
    <location>
        <begin position="750"/>
        <end position="778"/>
    </location>
</feature>
<name>A0AA88GGL2_NAELO</name>
<dbReference type="Gene3D" id="3.30.200.20">
    <property type="entry name" value="Phosphorylase Kinase, domain 1"/>
    <property type="match status" value="1"/>
</dbReference>
<sequence length="1178" mass="134173">MKSCRGSEAMWMIILYILIHHVTIAMNIMTKSSFLDTNCQLSSTSSLKTFYVRPLYNTSQDTNQKKWLHSISSEEEQQQPTTNCTQEFPCPSVDEALQLIVQLFNSKQIEKLEGKIILMPGLDGNAIYGKNLCKIRQPGECGLPCSITFDQIVIESFDLDSMITFDCEDLPLFSKLQTNQMIMSHINVKKMPFVMSDGLITQQTHFHAANVSHVQIYASSPSFPQFPNAMIFTNTEISNSNLFMDGLTHISFHNVSILTCQIKTVDPIFMDFQFSKLIDSQLTLIPLYDRLNNNLNVTFTEFIRSEIVLTFFNEIIFQNVQFSEKNQVRVTYSDHASFFGITAHYSQFYMLLQGVLQVKMHDSEFRSCQLLHNVMMDISSCYSIEFTNCLFSHNHGVLVQFSKVLLLYMYDSVFSHNVQGPCIMGTSTPSEATSSSLTLLSKSRFVNNTCAVGGCAIHIGYVQSINIQDSQFIQNTATMQSGGAIYAITENIDFGFSLMQQNRALLSKGGAIYLKTCRSLDNNFEFNEFLIDGIDCENNTAGFAGGCWYLERDEDSISSYTFLTQISKIQSGTRFVNNRALSFGNNFGTSFQNMTYELVLYYSSENVTVFKGRIHSHDSLSENPPTLYIYPGQSIPLIELHLWNNKSEPISFLESSLSSILKRPSNVFLSDQRRQDNVKNMQIHNLTLSLYSPHDVRSTIQTVFQLDNFHEIELFINIQPCPSDASLQLLMSPVAGSYSCIQITPIPFGVIIPVVSVVSITLFSLFVLSVFVVVKVLTSVLRKLKRLKQKEDAEKQMEKKLLEKHVILEGETMVNEKSQIQNNNEREDDTYHEKTSLLINQLSHSTQKKKHLSWIISIDQVKLIRRIAEGANGTVYLASWNGTLVAMKTLKQFAENHPFEQEEEEFEKEASLLSSIRHPNIIQFFGVILAGSKKYMVVEFMEKGSLAQLIYQLRTGAHYLSIFGKIDILLGIARGMNYLHSMKPHGVIHRDLKPANILLDHNRKAKICDFGLSRTWNCNTSLDDTVTMNVGTLFYMSNEMIGGSNYNQKTDVYSFGIIMWELFFEETPYLYSNSKKFPMTTTQNHDMSSFNALSKVLKGERPLLPFDSNEQEQVRKWILTFHGKDVVETMSLERLCEICSKYIQLMRECWNANHQERPTFADVIHRLMSLIGGETSDM</sequence>
<dbReference type="Pfam" id="PF00069">
    <property type="entry name" value="Pkinase"/>
    <property type="match status" value="1"/>
</dbReference>
<dbReference type="InterPro" id="IPR008271">
    <property type="entry name" value="Ser/Thr_kinase_AS"/>
</dbReference>
<dbReference type="PANTHER" id="PTHR44329:SF260">
    <property type="entry name" value="PROTEIN KINASE DOMAIN-CONTAINING PROTEIN"/>
    <property type="match status" value="1"/>
</dbReference>
<evidence type="ECO:0000256" key="2">
    <source>
        <dbReference type="ARBA" id="ARBA00004442"/>
    </source>
</evidence>
<dbReference type="SUPFAM" id="SSF56112">
    <property type="entry name" value="Protein kinase-like (PK-like)"/>
    <property type="match status" value="1"/>
</dbReference>
<dbReference type="SMART" id="SM00220">
    <property type="entry name" value="S_TKc"/>
    <property type="match status" value="1"/>
</dbReference>
<keyword evidence="8" id="KW-0812">Transmembrane</keyword>
<accession>A0AA88GGL2</accession>
<gene>
    <name evidence="10" type="ORF">C9374_010787</name>
</gene>
<keyword evidence="8" id="KW-1133">Transmembrane helix</keyword>
<dbReference type="NCBIfam" id="TIGR01376">
    <property type="entry name" value="POMP_repeat"/>
    <property type="match status" value="1"/>
</dbReference>
<feature type="domain" description="Protein kinase" evidence="9">
    <location>
        <begin position="861"/>
        <end position="1168"/>
    </location>
</feature>
<keyword evidence="7" id="KW-0998">Cell outer membrane</keyword>
<comment type="caution">
    <text evidence="10">The sequence shown here is derived from an EMBL/GenBank/DDBJ whole genome shotgun (WGS) entry which is preliminary data.</text>
</comment>
<keyword evidence="5" id="KW-0732">Signal</keyword>
<evidence type="ECO:0000256" key="4">
    <source>
        <dbReference type="ARBA" id="ARBA00022525"/>
    </source>
</evidence>
<organism evidence="10 11">
    <name type="scientific">Naegleria lovaniensis</name>
    <name type="common">Amoeba</name>
    <dbReference type="NCBI Taxonomy" id="51637"/>
    <lineage>
        <taxon>Eukaryota</taxon>
        <taxon>Discoba</taxon>
        <taxon>Heterolobosea</taxon>
        <taxon>Tetramitia</taxon>
        <taxon>Eutetramitia</taxon>
        <taxon>Vahlkampfiidae</taxon>
        <taxon>Naegleria</taxon>
    </lineage>
</organism>
<evidence type="ECO:0000256" key="6">
    <source>
        <dbReference type="ARBA" id="ARBA00023136"/>
    </source>
</evidence>
<keyword evidence="11" id="KW-1185">Reference proteome</keyword>
<dbReference type="PANTHER" id="PTHR44329">
    <property type="entry name" value="SERINE/THREONINE-PROTEIN KINASE TNNI3K-RELATED"/>
    <property type="match status" value="1"/>
</dbReference>
<keyword evidence="6 8" id="KW-0472">Membrane</keyword>
<dbReference type="AlphaFoldDB" id="A0AA88GGL2"/>
<dbReference type="PROSITE" id="PS50011">
    <property type="entry name" value="PROTEIN_KINASE_DOM"/>
    <property type="match status" value="1"/>
</dbReference>
<evidence type="ECO:0000313" key="10">
    <source>
        <dbReference type="EMBL" id="KAG2374503.1"/>
    </source>
</evidence>
<dbReference type="SUPFAM" id="SSF51126">
    <property type="entry name" value="Pectin lyase-like"/>
    <property type="match status" value="2"/>
</dbReference>
<dbReference type="InterPro" id="IPR011050">
    <property type="entry name" value="Pectin_lyase_fold/virulence"/>
</dbReference>
<dbReference type="PROSITE" id="PS00108">
    <property type="entry name" value="PROTEIN_KINASE_ST"/>
    <property type="match status" value="1"/>
</dbReference>
<evidence type="ECO:0000259" key="9">
    <source>
        <dbReference type="PROSITE" id="PS50011"/>
    </source>
</evidence>
<evidence type="ECO:0000313" key="11">
    <source>
        <dbReference type="Proteomes" id="UP000816034"/>
    </source>
</evidence>
<proteinExistence type="predicted"/>
<feature type="transmembrane region" description="Helical" evidence="8">
    <location>
        <begin position="9"/>
        <end position="29"/>
    </location>
</feature>
<dbReference type="GO" id="GO:0005576">
    <property type="term" value="C:extracellular region"/>
    <property type="evidence" value="ECO:0007669"/>
    <property type="project" value="UniProtKB-SubCell"/>
</dbReference>
<evidence type="ECO:0000256" key="1">
    <source>
        <dbReference type="ARBA" id="ARBA00004196"/>
    </source>
</evidence>
<dbReference type="InterPro" id="IPR003368">
    <property type="entry name" value="POMP_repeat"/>
</dbReference>
<evidence type="ECO:0000256" key="8">
    <source>
        <dbReference type="SAM" id="Phobius"/>
    </source>
</evidence>
<evidence type="ECO:0000256" key="5">
    <source>
        <dbReference type="ARBA" id="ARBA00022729"/>
    </source>
</evidence>
<dbReference type="InterPro" id="IPR000719">
    <property type="entry name" value="Prot_kinase_dom"/>
</dbReference>
<protein>
    <recommendedName>
        <fullName evidence="9">Protein kinase domain-containing protein</fullName>
    </recommendedName>
</protein>
<comment type="subcellular location">
    <subcellularLocation>
        <location evidence="1">Cell envelope</location>
    </subcellularLocation>
    <subcellularLocation>
        <location evidence="2">Cell outer membrane</location>
    </subcellularLocation>
    <subcellularLocation>
        <location evidence="3">Secreted</location>
    </subcellularLocation>
</comment>
<dbReference type="Gene3D" id="1.10.510.10">
    <property type="entry name" value="Transferase(Phosphotransferase) domain 1"/>
    <property type="match status" value="1"/>
</dbReference>
<evidence type="ECO:0000256" key="3">
    <source>
        <dbReference type="ARBA" id="ARBA00004613"/>
    </source>
</evidence>
<keyword evidence="4" id="KW-0964">Secreted</keyword>
<dbReference type="GO" id="GO:0005524">
    <property type="term" value="F:ATP binding"/>
    <property type="evidence" value="ECO:0007669"/>
    <property type="project" value="InterPro"/>
</dbReference>
<dbReference type="Proteomes" id="UP000816034">
    <property type="component" value="Unassembled WGS sequence"/>
</dbReference>
<reference evidence="10 11" key="1">
    <citation type="journal article" date="2018" name="BMC Genomics">
        <title>The genome of Naegleria lovaniensis, the basis for a comparative approach to unravel pathogenicity factors of the human pathogenic amoeba N. fowleri.</title>
        <authorList>
            <person name="Liechti N."/>
            <person name="Schurch N."/>
            <person name="Bruggmann R."/>
            <person name="Wittwer M."/>
        </authorList>
    </citation>
    <scope>NUCLEOTIDE SEQUENCE [LARGE SCALE GENOMIC DNA]</scope>
    <source>
        <strain evidence="10 11">ATCC 30569</strain>
    </source>
</reference>
<evidence type="ECO:0000256" key="7">
    <source>
        <dbReference type="ARBA" id="ARBA00023237"/>
    </source>
</evidence>
<dbReference type="GO" id="GO:0004674">
    <property type="term" value="F:protein serine/threonine kinase activity"/>
    <property type="evidence" value="ECO:0007669"/>
    <property type="project" value="TreeGrafter"/>
</dbReference>
<dbReference type="CDD" id="cd13999">
    <property type="entry name" value="STKc_MAP3K-like"/>
    <property type="match status" value="1"/>
</dbReference>
<dbReference type="InterPro" id="IPR051681">
    <property type="entry name" value="Ser/Thr_Kinases-Pseudokinases"/>
</dbReference>
<dbReference type="GeneID" id="68103241"/>
<dbReference type="RefSeq" id="XP_044543677.1">
    <property type="nucleotide sequence ID" value="XM_044686369.1"/>
</dbReference>
<dbReference type="InterPro" id="IPR011009">
    <property type="entry name" value="Kinase-like_dom_sf"/>
</dbReference>